<sequence>MGFDIKQASNTMNLVYVPTKKEKEENIKTCHICLKSKDLTYEHVPPKKAYNQYNKLWDRLQLKKNISSRTFQARGGFRVHTLCKSCNNEICSLYAKEYISMVKQLVEKPQIFDKEGEAKIFSIEINRLFVAKEIATMILATEPLSFARHNYDLRKFVLDKTYKSKPGFKVLSFLVPNSIYAGTISKTHGRVDTYAPGFKLTGGEISWFPFGIVYASEIGEGYNLSEFLDISNWFFGNNVESRNSIMVKLYTRLTGIESLQSLVHSQRNRPQIDDY</sequence>
<organism evidence="1 2">
    <name type="scientific">Candidatus Electrothrix aarhusensis</name>
    <dbReference type="NCBI Taxonomy" id="1859131"/>
    <lineage>
        <taxon>Bacteria</taxon>
        <taxon>Pseudomonadati</taxon>
        <taxon>Thermodesulfobacteriota</taxon>
        <taxon>Desulfobulbia</taxon>
        <taxon>Desulfobulbales</taxon>
        <taxon>Desulfobulbaceae</taxon>
        <taxon>Candidatus Electrothrix</taxon>
    </lineage>
</organism>
<name>A0A3S3QG23_9BACT</name>
<proteinExistence type="predicted"/>
<dbReference type="AlphaFoldDB" id="A0A3S3QG23"/>
<evidence type="ECO:0000313" key="1">
    <source>
        <dbReference type="EMBL" id="RWX46537.1"/>
    </source>
</evidence>
<dbReference type="Proteomes" id="UP000287853">
    <property type="component" value="Unassembled WGS sequence"/>
</dbReference>
<accession>A0A3S3QG23</accession>
<reference evidence="1 2" key="1">
    <citation type="submission" date="2017-01" db="EMBL/GenBank/DDBJ databases">
        <title>The cable genome- insights into the physiology and evolution of filamentous bacteria capable of sulfide oxidation via long distance electron transfer.</title>
        <authorList>
            <person name="Schreiber L."/>
            <person name="Bjerg J.T."/>
            <person name="Boggild A."/>
            <person name="Van De Vossenberg J."/>
            <person name="Meysman F."/>
            <person name="Nielsen L.P."/>
            <person name="Schramm A."/>
            <person name="Kjeldsen K.U."/>
        </authorList>
    </citation>
    <scope>NUCLEOTIDE SEQUENCE [LARGE SCALE GENOMIC DNA]</scope>
    <source>
        <strain evidence="1">MCF</strain>
    </source>
</reference>
<evidence type="ECO:0000313" key="2">
    <source>
        <dbReference type="Proteomes" id="UP000287853"/>
    </source>
</evidence>
<keyword evidence="2" id="KW-1185">Reference proteome</keyword>
<comment type="caution">
    <text evidence="1">The sequence shown here is derived from an EMBL/GenBank/DDBJ whole genome shotgun (WGS) entry which is preliminary data.</text>
</comment>
<gene>
    <name evidence="1" type="ORF">H206_00319</name>
</gene>
<dbReference type="EMBL" id="MTKO01000060">
    <property type="protein sequence ID" value="RWX46537.1"/>
    <property type="molecule type" value="Genomic_DNA"/>
</dbReference>
<protein>
    <submittedName>
        <fullName evidence="1">Uncharacterized protein</fullName>
    </submittedName>
</protein>